<protein>
    <submittedName>
        <fullName evidence="2">Exo-alpha-sialidase</fullName>
    </submittedName>
</protein>
<name>A0ABR7YJT9_9SPHI</name>
<gene>
    <name evidence="2" type="ORF">H8B06_01680</name>
</gene>
<dbReference type="PANTHER" id="PTHR43752:SF2">
    <property type="entry name" value="BNR_ASP-BOX REPEAT FAMILY PROTEIN"/>
    <property type="match status" value="1"/>
</dbReference>
<reference evidence="2 3" key="1">
    <citation type="submission" date="2020-08" db="EMBL/GenBank/DDBJ databases">
        <title>Sphingobacterium sp. DN00404 isolated from aquaculture water.</title>
        <authorList>
            <person name="Zhang M."/>
        </authorList>
    </citation>
    <scope>NUCLEOTIDE SEQUENCE [LARGE SCALE GENOMIC DNA]</scope>
    <source>
        <strain evidence="2 3">DN00404</strain>
    </source>
</reference>
<dbReference type="Gene3D" id="2.120.10.10">
    <property type="match status" value="1"/>
</dbReference>
<dbReference type="CDD" id="cd15482">
    <property type="entry name" value="Sialidase_non-viral"/>
    <property type="match status" value="1"/>
</dbReference>
<sequence length="392" mass="44181">MSPNKFTSIQHLRVMVITLLLFNGILNAQIQPEKAVKHQAGILLEEFLFIEADFPSCHSATIVELANKELLCTYFGGTYERHPDVEIRLQRKKLDGTWTPPISVAHGIQPDGERFPTWNPVLFQPKGEDLMLYYKVGPNPREWWGEFITSKDNGHTWSKPQRLKDKLLGPIKNKPIQLSDGTILSGSSDENDGWKAHVERSTDGGKSWSFIGPLNDGKKMAAIQPALLTHENGSIQMLSRTNTSGAERITETWSTDGGLTWSEMTWTTLPNNNSGLDAVTLKDGRHLLIYNHSTRDQEGMGHKGRGVLNLAVSKDGKVWEAALMLDYIDEPEKQYSYPSIIQTSDGLVHIVYTWHRERIKHVVVDPNQLVTFPIIDGQWPLEDIPLVISTEK</sequence>
<evidence type="ECO:0000313" key="3">
    <source>
        <dbReference type="Proteomes" id="UP000602759"/>
    </source>
</evidence>
<dbReference type="InterPro" id="IPR011040">
    <property type="entry name" value="Sialidase"/>
</dbReference>
<accession>A0ABR7YJT9</accession>
<proteinExistence type="predicted"/>
<dbReference type="RefSeq" id="WP_190992534.1">
    <property type="nucleotide sequence ID" value="NZ_JACOIK010000001.1"/>
</dbReference>
<keyword evidence="3" id="KW-1185">Reference proteome</keyword>
<evidence type="ECO:0000313" key="2">
    <source>
        <dbReference type="EMBL" id="MBD1431521.1"/>
    </source>
</evidence>
<dbReference type="InterPro" id="IPR036278">
    <property type="entry name" value="Sialidase_sf"/>
</dbReference>
<organism evidence="2 3">
    <name type="scientific">Sphingobacterium micropteri</name>
    <dbReference type="NCBI Taxonomy" id="2763501"/>
    <lineage>
        <taxon>Bacteria</taxon>
        <taxon>Pseudomonadati</taxon>
        <taxon>Bacteroidota</taxon>
        <taxon>Sphingobacteriia</taxon>
        <taxon>Sphingobacteriales</taxon>
        <taxon>Sphingobacteriaceae</taxon>
        <taxon>Sphingobacterium</taxon>
    </lineage>
</organism>
<dbReference type="SUPFAM" id="SSF50939">
    <property type="entry name" value="Sialidases"/>
    <property type="match status" value="1"/>
</dbReference>
<dbReference type="EMBL" id="JACOIK010000001">
    <property type="protein sequence ID" value="MBD1431521.1"/>
    <property type="molecule type" value="Genomic_DNA"/>
</dbReference>
<evidence type="ECO:0000259" key="1">
    <source>
        <dbReference type="Pfam" id="PF13088"/>
    </source>
</evidence>
<dbReference type="Proteomes" id="UP000602759">
    <property type="component" value="Unassembled WGS sequence"/>
</dbReference>
<dbReference type="Pfam" id="PF13088">
    <property type="entry name" value="BNR_2"/>
    <property type="match status" value="1"/>
</dbReference>
<dbReference type="PANTHER" id="PTHR43752">
    <property type="entry name" value="BNR/ASP-BOX REPEAT FAMILY PROTEIN"/>
    <property type="match status" value="1"/>
</dbReference>
<feature type="domain" description="Sialidase" evidence="1">
    <location>
        <begin position="69"/>
        <end position="350"/>
    </location>
</feature>
<comment type="caution">
    <text evidence="2">The sequence shown here is derived from an EMBL/GenBank/DDBJ whole genome shotgun (WGS) entry which is preliminary data.</text>
</comment>